<reference evidence="2" key="1">
    <citation type="journal article" date="2019" name="Int. J. Syst. Evol. Microbiol.">
        <title>The Global Catalogue of Microorganisms (GCM) 10K type strain sequencing project: providing services to taxonomists for standard genome sequencing and annotation.</title>
        <authorList>
            <consortium name="The Broad Institute Genomics Platform"/>
            <consortium name="The Broad Institute Genome Sequencing Center for Infectious Disease"/>
            <person name="Wu L."/>
            <person name="Ma J."/>
        </authorList>
    </citation>
    <scope>NUCLEOTIDE SEQUENCE [LARGE SCALE GENOMIC DNA]</scope>
    <source>
        <strain evidence="2">CCUG 53903</strain>
    </source>
</reference>
<evidence type="ECO:0008006" key="3">
    <source>
        <dbReference type="Google" id="ProtNLM"/>
    </source>
</evidence>
<protein>
    <recommendedName>
        <fullName evidence="3">EcsC family protein</fullName>
    </recommendedName>
</protein>
<evidence type="ECO:0000313" key="1">
    <source>
        <dbReference type="EMBL" id="MFC5823949.1"/>
    </source>
</evidence>
<sequence length="241" mass="24782">MIEQPWSVIEGTAMAVTGAQLLGWGRARYALLILPLMYGDSAQQRAAAEAYESLATSMRAHPDLVHEAARNVKWSAGSATLAKNEVTAYADDTADKAASPQGTADTLNVTADVYDVLGKAVFGIGAGILTAGVLRTISQVNPFTRAVGEVAATVFGRRADQQAGAMAAEAKGFLSSGQSVLARVGERLATVSTGKKVMGGAAVVGAEVMGQQAVASNLTGTSLDSTQLKASAQLPRIETEA</sequence>
<accession>A0ABW1CFW2</accession>
<keyword evidence="2" id="KW-1185">Reference proteome</keyword>
<comment type="caution">
    <text evidence="1">The sequence shown here is derived from an EMBL/GenBank/DDBJ whole genome shotgun (WGS) entry which is preliminary data.</text>
</comment>
<organism evidence="1 2">
    <name type="scientific">Nonomuraea insulae</name>
    <dbReference type="NCBI Taxonomy" id="1616787"/>
    <lineage>
        <taxon>Bacteria</taxon>
        <taxon>Bacillati</taxon>
        <taxon>Actinomycetota</taxon>
        <taxon>Actinomycetes</taxon>
        <taxon>Streptosporangiales</taxon>
        <taxon>Streptosporangiaceae</taxon>
        <taxon>Nonomuraea</taxon>
    </lineage>
</organism>
<name>A0ABW1CFW2_9ACTN</name>
<dbReference type="RefSeq" id="WP_379513479.1">
    <property type="nucleotide sequence ID" value="NZ_JBHSPA010000011.1"/>
</dbReference>
<gene>
    <name evidence="1" type="ORF">ACFPZ3_08820</name>
</gene>
<dbReference type="EMBL" id="JBHSPA010000011">
    <property type="protein sequence ID" value="MFC5823949.1"/>
    <property type="molecule type" value="Genomic_DNA"/>
</dbReference>
<dbReference type="Proteomes" id="UP001596058">
    <property type="component" value="Unassembled WGS sequence"/>
</dbReference>
<proteinExistence type="predicted"/>
<evidence type="ECO:0000313" key="2">
    <source>
        <dbReference type="Proteomes" id="UP001596058"/>
    </source>
</evidence>